<dbReference type="AlphaFoldDB" id="A0A4R2FHM7"/>
<dbReference type="OrthoDB" id="9877522at2"/>
<reference evidence="2 3" key="1">
    <citation type="submission" date="2019-03" db="EMBL/GenBank/DDBJ databases">
        <title>Freshwater and sediment microbial communities from various areas in North America, analyzing microbe dynamics in response to fracking.</title>
        <authorList>
            <person name="Lamendella R."/>
        </authorList>
    </citation>
    <scope>NUCLEOTIDE SEQUENCE [LARGE SCALE GENOMIC DNA]</scope>
    <source>
        <strain evidence="2 3">74A</strain>
    </source>
</reference>
<name>A0A4R2FHM7_9GAMM</name>
<evidence type="ECO:0000313" key="3">
    <source>
        <dbReference type="Proteomes" id="UP000294832"/>
    </source>
</evidence>
<organism evidence="2 3">
    <name type="scientific">Shewanella fodinae</name>
    <dbReference type="NCBI Taxonomy" id="552357"/>
    <lineage>
        <taxon>Bacteria</taxon>
        <taxon>Pseudomonadati</taxon>
        <taxon>Pseudomonadota</taxon>
        <taxon>Gammaproteobacteria</taxon>
        <taxon>Alteromonadales</taxon>
        <taxon>Shewanellaceae</taxon>
        <taxon>Shewanella</taxon>
    </lineage>
</organism>
<dbReference type="Proteomes" id="UP000294832">
    <property type="component" value="Unassembled WGS sequence"/>
</dbReference>
<sequence length="177" mass="19182">MKFALIAGFTLLYTSLVIAAEPPQDDNALDSSNCARIDQLWQQDGKVGIGPLYLGMSATEAEQNGHLLYDKTASNRCAAYSARFMQDDGIIFVMLDSNRQIIGLGTAAGDEQCDVKSQAEQARAIFPQIHYLPSADPMATSEATDAAPHYRIGDEPGIAQLWLKNNAIQLDNGQCSN</sequence>
<evidence type="ECO:0000313" key="2">
    <source>
        <dbReference type="EMBL" id="TCN90657.1"/>
    </source>
</evidence>
<dbReference type="EMBL" id="SLWF01000001">
    <property type="protein sequence ID" value="TCN90657.1"/>
    <property type="molecule type" value="Genomic_DNA"/>
</dbReference>
<keyword evidence="1" id="KW-0732">Signal</keyword>
<gene>
    <name evidence="2" type="ORF">EDC91_101127</name>
</gene>
<protein>
    <submittedName>
        <fullName evidence="2">Uncharacterized protein</fullName>
    </submittedName>
</protein>
<dbReference type="RefSeq" id="WP_133037392.1">
    <property type="nucleotide sequence ID" value="NZ_SLWF01000001.1"/>
</dbReference>
<feature type="signal peptide" evidence="1">
    <location>
        <begin position="1"/>
        <end position="19"/>
    </location>
</feature>
<comment type="caution">
    <text evidence="2">The sequence shown here is derived from an EMBL/GenBank/DDBJ whole genome shotgun (WGS) entry which is preliminary data.</text>
</comment>
<proteinExistence type="predicted"/>
<accession>A0A4R2FHM7</accession>
<feature type="chain" id="PRO_5020527808" evidence="1">
    <location>
        <begin position="20"/>
        <end position="177"/>
    </location>
</feature>
<keyword evidence="3" id="KW-1185">Reference proteome</keyword>
<evidence type="ECO:0000256" key="1">
    <source>
        <dbReference type="SAM" id="SignalP"/>
    </source>
</evidence>